<dbReference type="RefSeq" id="XP_066721655.1">
    <property type="nucleotide sequence ID" value="XM_066853514.1"/>
</dbReference>
<keyword evidence="3" id="KW-1185">Reference proteome</keyword>
<accession>A0ABR1WVF8</accession>
<dbReference type="GeneID" id="92086577"/>
<feature type="region of interest" description="Disordered" evidence="1">
    <location>
        <begin position="1"/>
        <end position="26"/>
    </location>
</feature>
<sequence length="178" mass="20014">MAISTTKSDAARSSATQATANPGSRRGARRAPWFLISLSPMNAPLLRSVERVPKLTSTQPCHHGVKAPERSDANIDWWYKFKQIMVATIVSIYYILKGIRWVWAWFKKEDEEDEGAKGQPGDKGDRTTAEYRLDWIDDSRNLPDIIFLVSDLTRGRVFGEPGDDKGERGDDGKSLICN</sequence>
<name>A0ABR1WVF8_9PEZI</name>
<proteinExistence type="predicted"/>
<evidence type="ECO:0000313" key="2">
    <source>
        <dbReference type="EMBL" id="KAK8087131.1"/>
    </source>
</evidence>
<dbReference type="EMBL" id="JAQQWL010000002">
    <property type="protein sequence ID" value="KAK8087131.1"/>
    <property type="molecule type" value="Genomic_DNA"/>
</dbReference>
<evidence type="ECO:0000313" key="3">
    <source>
        <dbReference type="Proteomes" id="UP001480595"/>
    </source>
</evidence>
<feature type="compositionally biased region" description="Basic and acidic residues" evidence="1">
    <location>
        <begin position="162"/>
        <end position="178"/>
    </location>
</feature>
<feature type="region of interest" description="Disordered" evidence="1">
    <location>
        <begin position="159"/>
        <end position="178"/>
    </location>
</feature>
<dbReference type="Proteomes" id="UP001480595">
    <property type="component" value="Unassembled WGS sequence"/>
</dbReference>
<gene>
    <name evidence="2" type="ORF">PG994_002105</name>
</gene>
<evidence type="ECO:0000256" key="1">
    <source>
        <dbReference type="SAM" id="MobiDB-lite"/>
    </source>
</evidence>
<feature type="compositionally biased region" description="Polar residues" evidence="1">
    <location>
        <begin position="1"/>
        <end position="22"/>
    </location>
</feature>
<organism evidence="2 3">
    <name type="scientific">Apiospora phragmitis</name>
    <dbReference type="NCBI Taxonomy" id="2905665"/>
    <lineage>
        <taxon>Eukaryota</taxon>
        <taxon>Fungi</taxon>
        <taxon>Dikarya</taxon>
        <taxon>Ascomycota</taxon>
        <taxon>Pezizomycotina</taxon>
        <taxon>Sordariomycetes</taxon>
        <taxon>Xylariomycetidae</taxon>
        <taxon>Amphisphaeriales</taxon>
        <taxon>Apiosporaceae</taxon>
        <taxon>Apiospora</taxon>
    </lineage>
</organism>
<protein>
    <submittedName>
        <fullName evidence="2">Uncharacterized protein</fullName>
    </submittedName>
</protein>
<comment type="caution">
    <text evidence="2">The sequence shown here is derived from an EMBL/GenBank/DDBJ whole genome shotgun (WGS) entry which is preliminary data.</text>
</comment>
<reference evidence="2 3" key="1">
    <citation type="submission" date="2023-01" db="EMBL/GenBank/DDBJ databases">
        <title>Analysis of 21 Apiospora genomes using comparative genomics revels a genus with tremendous synthesis potential of carbohydrate active enzymes and secondary metabolites.</title>
        <authorList>
            <person name="Sorensen T."/>
        </authorList>
    </citation>
    <scope>NUCLEOTIDE SEQUENCE [LARGE SCALE GENOMIC DNA]</scope>
    <source>
        <strain evidence="2 3">CBS 135458</strain>
    </source>
</reference>